<reference evidence="2" key="1">
    <citation type="submission" date="2015-03" db="EMBL/GenBank/DDBJ databases">
        <title>Draft genome sequence of Mizugakiibacter sediminis skMP5.</title>
        <authorList>
            <person name="Watanabe T."/>
            <person name="Kojima H."/>
            <person name="Fukui M."/>
        </authorList>
    </citation>
    <scope>NUCLEOTIDE SEQUENCE</scope>
    <source>
        <strain evidence="2">SkMP5</strain>
    </source>
</reference>
<evidence type="ECO:0000313" key="4">
    <source>
        <dbReference type="Proteomes" id="UP000253740"/>
    </source>
</evidence>
<evidence type="ECO:0000256" key="1">
    <source>
        <dbReference type="SAM" id="MobiDB-lite"/>
    </source>
</evidence>
<proteinExistence type="predicted"/>
<dbReference type="AlphaFoldDB" id="A0A0K8QRS3"/>
<evidence type="ECO:0000313" key="3">
    <source>
        <dbReference type="EMBL" id="GAP67361.1"/>
    </source>
</evidence>
<gene>
    <name evidence="2" type="ORF">MBSD_0336</name>
    <name evidence="3" type="ORF">MBSD_n2682</name>
</gene>
<name>A0A0K8QRS3_9GAMM</name>
<reference evidence="3" key="2">
    <citation type="submission" date="2015-08" db="EMBL/GenBank/DDBJ databases">
        <title>Complete DNA Sequence of Pseudomonas syringae pv. actinidiae, the Causal Agent of Kiwifruit Canker Disease.</title>
        <authorList>
            <person name="Rikkerink E.H.A."/>
            <person name="Fineran P.C."/>
        </authorList>
    </citation>
    <scope>NUCLEOTIDE SEQUENCE</scope>
    <source>
        <strain evidence="3">SkMP5</strain>
    </source>
</reference>
<organism evidence="3">
    <name type="scientific">Mizugakiibacter sediminis</name>
    <dbReference type="NCBI Taxonomy" id="1475481"/>
    <lineage>
        <taxon>Bacteria</taxon>
        <taxon>Pseudomonadati</taxon>
        <taxon>Pseudomonadota</taxon>
        <taxon>Gammaproteobacteria</taxon>
        <taxon>Lysobacterales</taxon>
        <taxon>Rhodanobacteraceae</taxon>
        <taxon>Mizugakiibacter</taxon>
    </lineage>
</organism>
<keyword evidence="4" id="KW-1185">Reference proteome</keyword>
<feature type="region of interest" description="Disordered" evidence="1">
    <location>
        <begin position="97"/>
        <end position="116"/>
    </location>
</feature>
<dbReference type="HOGENOM" id="CLU_2094075_0_0_6"/>
<feature type="compositionally biased region" description="Basic and acidic residues" evidence="1">
    <location>
        <begin position="98"/>
        <end position="116"/>
    </location>
</feature>
<dbReference type="EMBL" id="DF952378">
    <property type="protein sequence ID" value="GAN43823.1"/>
    <property type="molecule type" value="Genomic_DNA"/>
</dbReference>
<sequence>MPNNCHCDQMGLGDPTQTCGDCPEDYKRARVFSPGSAIEQEVQMLRELLADADHALADLGACDIPDCDEPNCLKVRQRIAAIRLQRVVRPQTLRARHERNEVAKGRTLREAPDCQS</sequence>
<protein>
    <submittedName>
        <fullName evidence="3">Uncharacterized protein</fullName>
    </submittedName>
</protein>
<evidence type="ECO:0000313" key="2">
    <source>
        <dbReference type="EMBL" id="GAN43823.1"/>
    </source>
</evidence>
<dbReference type="Proteomes" id="UP000253740">
    <property type="component" value="Unassembled WGS sequence"/>
</dbReference>
<dbReference type="EMBL" id="DF970270">
    <property type="protein sequence ID" value="GAP67361.1"/>
    <property type="molecule type" value="Genomic_DNA"/>
</dbReference>
<accession>A0A0K8QRS3</accession>